<dbReference type="EMBL" id="BAABGQ010000008">
    <property type="protein sequence ID" value="GAA4505863.1"/>
    <property type="molecule type" value="Genomic_DNA"/>
</dbReference>
<accession>A0ABP8QQ82</accession>
<dbReference type="RefSeq" id="WP_208130908.1">
    <property type="nucleotide sequence ID" value="NZ_BAABGQ010000008.1"/>
</dbReference>
<sequence length="136" mass="14840">MYDTKIALVLKNDLADWQKLNVAAFLASAVAIQFPETHGQALVSASGTRYLPFLRQPMLVYKADDEAALHRAHRRATERGLGVGIYTEPLFATKGEAENLAVIASYPDEKQPLVGLALYGDAKQVSKALDGLKFHA</sequence>
<keyword evidence="2" id="KW-1185">Reference proteome</keyword>
<protein>
    <submittedName>
        <fullName evidence="1">DUF2000 domain-containing protein</fullName>
    </submittedName>
</protein>
<gene>
    <name evidence="1" type="ORF">GCM10023172_34330</name>
</gene>
<dbReference type="InterPro" id="IPR023476">
    <property type="entry name" value="Pep_tRNA_hydro_II_dom_sf"/>
</dbReference>
<organism evidence="1 2">
    <name type="scientific">Hymenobacter ginsengisoli</name>
    <dbReference type="NCBI Taxonomy" id="1051626"/>
    <lineage>
        <taxon>Bacteria</taxon>
        <taxon>Pseudomonadati</taxon>
        <taxon>Bacteroidota</taxon>
        <taxon>Cytophagia</taxon>
        <taxon>Cytophagales</taxon>
        <taxon>Hymenobacteraceae</taxon>
        <taxon>Hymenobacter</taxon>
    </lineage>
</organism>
<dbReference type="Pfam" id="PF09391">
    <property type="entry name" value="DUF2000"/>
    <property type="match status" value="1"/>
</dbReference>
<dbReference type="Gene3D" id="3.40.1490.10">
    <property type="entry name" value="Bit1"/>
    <property type="match status" value="1"/>
</dbReference>
<dbReference type="Proteomes" id="UP001501243">
    <property type="component" value="Unassembled WGS sequence"/>
</dbReference>
<reference evidence="2" key="1">
    <citation type="journal article" date="2019" name="Int. J. Syst. Evol. Microbiol.">
        <title>The Global Catalogue of Microorganisms (GCM) 10K type strain sequencing project: providing services to taxonomists for standard genome sequencing and annotation.</title>
        <authorList>
            <consortium name="The Broad Institute Genomics Platform"/>
            <consortium name="The Broad Institute Genome Sequencing Center for Infectious Disease"/>
            <person name="Wu L."/>
            <person name="Ma J."/>
        </authorList>
    </citation>
    <scope>NUCLEOTIDE SEQUENCE [LARGE SCALE GENOMIC DNA]</scope>
    <source>
        <strain evidence="2">JCM 17841</strain>
    </source>
</reference>
<proteinExistence type="predicted"/>
<name>A0ABP8QQ82_9BACT</name>
<evidence type="ECO:0000313" key="1">
    <source>
        <dbReference type="EMBL" id="GAA4505863.1"/>
    </source>
</evidence>
<dbReference type="InterPro" id="IPR018988">
    <property type="entry name" value="DUF2000"/>
</dbReference>
<dbReference type="SUPFAM" id="SSF102462">
    <property type="entry name" value="Peptidyl-tRNA hydrolase II"/>
    <property type="match status" value="1"/>
</dbReference>
<comment type="caution">
    <text evidence="1">The sequence shown here is derived from an EMBL/GenBank/DDBJ whole genome shotgun (WGS) entry which is preliminary data.</text>
</comment>
<evidence type="ECO:0000313" key="2">
    <source>
        <dbReference type="Proteomes" id="UP001501243"/>
    </source>
</evidence>